<organism evidence="3 4">
    <name type="scientific">Saxophila tyrrhenica</name>
    <dbReference type="NCBI Taxonomy" id="1690608"/>
    <lineage>
        <taxon>Eukaryota</taxon>
        <taxon>Fungi</taxon>
        <taxon>Dikarya</taxon>
        <taxon>Ascomycota</taxon>
        <taxon>Pezizomycotina</taxon>
        <taxon>Dothideomycetes</taxon>
        <taxon>Dothideomycetidae</taxon>
        <taxon>Mycosphaerellales</taxon>
        <taxon>Extremaceae</taxon>
        <taxon>Saxophila</taxon>
    </lineage>
</organism>
<evidence type="ECO:0008006" key="5">
    <source>
        <dbReference type="Google" id="ProtNLM"/>
    </source>
</evidence>
<dbReference type="PANTHER" id="PTHR24321:SF8">
    <property type="entry name" value="ESTRADIOL 17-BETA-DEHYDROGENASE 8-RELATED"/>
    <property type="match status" value="1"/>
</dbReference>
<dbReference type="InterPro" id="IPR036291">
    <property type="entry name" value="NAD(P)-bd_dom_sf"/>
</dbReference>
<evidence type="ECO:0000313" key="3">
    <source>
        <dbReference type="EMBL" id="KAK5166422.1"/>
    </source>
</evidence>
<keyword evidence="4" id="KW-1185">Reference proteome</keyword>
<dbReference type="CDD" id="cd05233">
    <property type="entry name" value="SDR_c"/>
    <property type="match status" value="1"/>
</dbReference>
<dbReference type="AlphaFoldDB" id="A0AAV9P1H1"/>
<dbReference type="InterPro" id="IPR002347">
    <property type="entry name" value="SDR_fam"/>
</dbReference>
<dbReference type="Gene3D" id="3.40.50.720">
    <property type="entry name" value="NAD(P)-binding Rossmann-like Domain"/>
    <property type="match status" value="1"/>
</dbReference>
<dbReference type="Pfam" id="PF00106">
    <property type="entry name" value="adh_short"/>
    <property type="match status" value="1"/>
</dbReference>
<sequence length="234" mass="25014">MASSFDLGLGLEGTHIVVTGGLGLIGRVVSHAFLSAGCNVSILDTADSQTIDAPELQSPTLVAYKTNITDPSQIHQAFSDAEARFGPVQTCVALASLDLSVLPQSESLADMDPEAWKRVFDVNVHGTFVTCQRWLQGIRKAATNPAVAPELRNVSLIIMGSEAGRFGVRTMAAYAAGKSAVQEGLMRSLAQDAPRLFARARVNAVAPGAVDTARFKEECERYGEGFQWRECEAT</sequence>
<proteinExistence type="inferred from homology"/>
<dbReference type="EMBL" id="JAVRRT010000013">
    <property type="protein sequence ID" value="KAK5166422.1"/>
    <property type="molecule type" value="Genomic_DNA"/>
</dbReference>
<evidence type="ECO:0000313" key="4">
    <source>
        <dbReference type="Proteomes" id="UP001337655"/>
    </source>
</evidence>
<comment type="similarity">
    <text evidence="1">Belongs to the short-chain dehydrogenases/reductases (SDR) family.</text>
</comment>
<evidence type="ECO:0000256" key="1">
    <source>
        <dbReference type="ARBA" id="ARBA00006484"/>
    </source>
</evidence>
<reference evidence="3 4" key="1">
    <citation type="submission" date="2023-08" db="EMBL/GenBank/DDBJ databases">
        <title>Black Yeasts Isolated from many extreme environments.</title>
        <authorList>
            <person name="Coleine C."/>
            <person name="Stajich J.E."/>
            <person name="Selbmann L."/>
        </authorList>
    </citation>
    <scope>NUCLEOTIDE SEQUENCE [LARGE SCALE GENOMIC DNA]</scope>
    <source>
        <strain evidence="3 4">CCFEE 5935</strain>
    </source>
</reference>
<protein>
    <recommendedName>
        <fullName evidence="5">NAD(P)-binding protein</fullName>
    </recommendedName>
</protein>
<name>A0AAV9P1H1_9PEZI</name>
<dbReference type="GO" id="GO:0016491">
    <property type="term" value="F:oxidoreductase activity"/>
    <property type="evidence" value="ECO:0007669"/>
    <property type="project" value="UniProtKB-KW"/>
</dbReference>
<dbReference type="Proteomes" id="UP001337655">
    <property type="component" value="Unassembled WGS sequence"/>
</dbReference>
<dbReference type="PANTHER" id="PTHR24321">
    <property type="entry name" value="DEHYDROGENASES, SHORT CHAIN"/>
    <property type="match status" value="1"/>
</dbReference>
<dbReference type="GeneID" id="89929299"/>
<dbReference type="SUPFAM" id="SSF51735">
    <property type="entry name" value="NAD(P)-binding Rossmann-fold domains"/>
    <property type="match status" value="1"/>
</dbReference>
<accession>A0AAV9P1H1</accession>
<comment type="caution">
    <text evidence="3">The sequence shown here is derived from an EMBL/GenBank/DDBJ whole genome shotgun (WGS) entry which is preliminary data.</text>
</comment>
<keyword evidence="2" id="KW-0560">Oxidoreductase</keyword>
<dbReference type="RefSeq" id="XP_064656304.1">
    <property type="nucleotide sequence ID" value="XM_064805199.1"/>
</dbReference>
<gene>
    <name evidence="3" type="ORF">LTR77_007965</name>
</gene>
<evidence type="ECO:0000256" key="2">
    <source>
        <dbReference type="ARBA" id="ARBA00023002"/>
    </source>
</evidence>